<dbReference type="Gene3D" id="2.120.10.30">
    <property type="entry name" value="TolB, C-terminal domain"/>
    <property type="match status" value="1"/>
</dbReference>
<keyword evidence="5" id="KW-0732">Signal</keyword>
<dbReference type="SUPFAM" id="SSF103088">
    <property type="entry name" value="OmpA-like"/>
    <property type="match status" value="1"/>
</dbReference>
<sequence length="631" mass="71257">MKKIILLAFIFPLLIFAQEKARTKADKKFEKEFYVESTKLYENLVKKGETNPEILQKIADAYYFNADYVKANEWYAKLFENPSNAISSEYHYRYAQTLKSIGQLEQSKAEFEKFKALRPNEIRTQLLTKNSTNTKPLFQFEALQLMPFNTKASDYGVSIKSSDTLVFASARPSNQRNTINLRTQEYYTNLYTTTKGSNGQFTKPTLFSKASYSPYHEATPVFTNDGKTMYYSQNQMQTNSKKELVNGGFKIYKAVKENGNWQSKSILPLTTNDSIRVAHPALSPDGKYLYFASDMQGSYGQSDLFKVALNGDGTLGKIEHLSKSINTEGRETYPFITKENILIFASDGHPGLGGLDLFAVDLSQPNATVRNLGKAINSAFDDFDLKIDPSNTQSYFTSNRPNGTGNDDIYGITAKFLPDNLKINLKGTLLDEISGESISGGKIILLDENKNIVASTTADSNGYFDFGKVSNNATYQIQVQVNSYLPNQIVQTVSEEDVTTQIKMKKEPVLEQMVLDKLSNIVYFNIDKWNIRKDAKVELDKVVAILKKYPTVNIEIGSHTDSREAKRYNQQLSQKRSNSILQYLVKQGIDKNRLTTKGYGESQLTNNCSDGIKCSEAQHQLNRRSTFIIKK</sequence>
<dbReference type="Pfam" id="PF13620">
    <property type="entry name" value="CarboxypepD_reg"/>
    <property type="match status" value="1"/>
</dbReference>
<keyword evidence="7" id="KW-0282">Flagellum</keyword>
<proteinExistence type="predicted"/>
<dbReference type="InterPro" id="IPR011659">
    <property type="entry name" value="WD40"/>
</dbReference>
<dbReference type="SUPFAM" id="SSF82171">
    <property type="entry name" value="DPP6 N-terminal domain-like"/>
    <property type="match status" value="1"/>
</dbReference>
<keyword evidence="3" id="KW-0998">Cell outer membrane</keyword>
<comment type="subcellular location">
    <subcellularLocation>
        <location evidence="1">Cell outer membrane</location>
    </subcellularLocation>
</comment>
<keyword evidence="2 4" id="KW-0472">Membrane</keyword>
<dbReference type="EMBL" id="PQVG01000016">
    <property type="protein sequence ID" value="POY35341.1"/>
    <property type="molecule type" value="Genomic_DNA"/>
</dbReference>
<dbReference type="RefSeq" id="WP_103807203.1">
    <property type="nucleotide sequence ID" value="NZ_PQVG01000016.1"/>
</dbReference>
<dbReference type="Gene3D" id="2.60.40.10">
    <property type="entry name" value="Immunoglobulins"/>
    <property type="match status" value="1"/>
</dbReference>
<dbReference type="InterPro" id="IPR050330">
    <property type="entry name" value="Bact_OuterMem_StrucFunc"/>
</dbReference>
<evidence type="ECO:0000256" key="4">
    <source>
        <dbReference type="PROSITE-ProRule" id="PRU00473"/>
    </source>
</evidence>
<evidence type="ECO:0000259" key="6">
    <source>
        <dbReference type="PROSITE" id="PS51123"/>
    </source>
</evidence>
<protein>
    <submittedName>
        <fullName evidence="7">Flagellar motor protein MotB</fullName>
    </submittedName>
</protein>
<evidence type="ECO:0000256" key="2">
    <source>
        <dbReference type="ARBA" id="ARBA00023136"/>
    </source>
</evidence>
<feature type="chain" id="PRO_5015603878" evidence="5">
    <location>
        <begin position="18"/>
        <end position="631"/>
    </location>
</feature>
<dbReference type="AlphaFoldDB" id="A0A2S4ZYA8"/>
<evidence type="ECO:0000313" key="7">
    <source>
        <dbReference type="EMBL" id="POY35341.1"/>
    </source>
</evidence>
<dbReference type="PRINTS" id="PR01021">
    <property type="entry name" value="OMPADOMAIN"/>
</dbReference>
<dbReference type="InterPro" id="IPR036737">
    <property type="entry name" value="OmpA-like_sf"/>
</dbReference>
<dbReference type="Pfam" id="PF07676">
    <property type="entry name" value="PD40"/>
    <property type="match status" value="3"/>
</dbReference>
<dbReference type="PANTHER" id="PTHR30329:SF21">
    <property type="entry name" value="LIPOPROTEIN YIAD-RELATED"/>
    <property type="match status" value="1"/>
</dbReference>
<feature type="signal peptide" evidence="5">
    <location>
        <begin position="1"/>
        <end position="17"/>
    </location>
</feature>
<dbReference type="InterPro" id="IPR011990">
    <property type="entry name" value="TPR-like_helical_dom_sf"/>
</dbReference>
<dbReference type="Gene3D" id="1.25.40.10">
    <property type="entry name" value="Tetratricopeptide repeat domain"/>
    <property type="match status" value="1"/>
</dbReference>
<organism evidence="7 8">
    <name type="scientific">Flavobacterium alvei</name>
    <dbReference type="NCBI Taxonomy" id="2080416"/>
    <lineage>
        <taxon>Bacteria</taxon>
        <taxon>Pseudomonadati</taxon>
        <taxon>Bacteroidota</taxon>
        <taxon>Flavobacteriia</taxon>
        <taxon>Flavobacteriales</taxon>
        <taxon>Flavobacteriaceae</taxon>
        <taxon>Flavobacterium</taxon>
    </lineage>
</organism>
<dbReference type="PANTHER" id="PTHR30329">
    <property type="entry name" value="STATOR ELEMENT OF FLAGELLAR MOTOR COMPLEX"/>
    <property type="match status" value="1"/>
</dbReference>
<dbReference type="InterPro" id="IPR013783">
    <property type="entry name" value="Ig-like_fold"/>
</dbReference>
<dbReference type="PROSITE" id="PS51123">
    <property type="entry name" value="OMPA_2"/>
    <property type="match status" value="1"/>
</dbReference>
<dbReference type="SUPFAM" id="SSF49464">
    <property type="entry name" value="Carboxypeptidase regulatory domain-like"/>
    <property type="match status" value="1"/>
</dbReference>
<keyword evidence="7" id="KW-0966">Cell projection</keyword>
<dbReference type="SUPFAM" id="SSF48452">
    <property type="entry name" value="TPR-like"/>
    <property type="match status" value="1"/>
</dbReference>
<dbReference type="InterPro" id="IPR008969">
    <property type="entry name" value="CarboxyPept-like_regulatory"/>
</dbReference>
<dbReference type="OrthoDB" id="9782229at2"/>
<name>A0A2S4ZYA8_9FLAO</name>
<dbReference type="InterPro" id="IPR006665">
    <property type="entry name" value="OmpA-like"/>
</dbReference>
<evidence type="ECO:0000313" key="8">
    <source>
        <dbReference type="Proteomes" id="UP000237310"/>
    </source>
</evidence>
<dbReference type="CDD" id="cd07185">
    <property type="entry name" value="OmpA_C-like"/>
    <property type="match status" value="1"/>
</dbReference>
<accession>A0A2S4ZYA8</accession>
<keyword evidence="8" id="KW-1185">Reference proteome</keyword>
<evidence type="ECO:0000256" key="1">
    <source>
        <dbReference type="ARBA" id="ARBA00004442"/>
    </source>
</evidence>
<keyword evidence="7" id="KW-0969">Cilium</keyword>
<dbReference type="Gene3D" id="3.30.1330.60">
    <property type="entry name" value="OmpA-like domain"/>
    <property type="match status" value="1"/>
</dbReference>
<feature type="domain" description="OmpA-like" evidence="6">
    <location>
        <begin position="511"/>
        <end position="631"/>
    </location>
</feature>
<evidence type="ECO:0000256" key="3">
    <source>
        <dbReference type="ARBA" id="ARBA00023237"/>
    </source>
</evidence>
<dbReference type="Proteomes" id="UP000237310">
    <property type="component" value="Unassembled WGS sequence"/>
</dbReference>
<dbReference type="InterPro" id="IPR006664">
    <property type="entry name" value="OMP_bac"/>
</dbReference>
<dbReference type="InterPro" id="IPR011042">
    <property type="entry name" value="6-blade_b-propeller_TolB-like"/>
</dbReference>
<dbReference type="Pfam" id="PF00691">
    <property type="entry name" value="OmpA"/>
    <property type="match status" value="1"/>
</dbReference>
<gene>
    <name evidence="7" type="ORF">C3L50_16070</name>
</gene>
<comment type="caution">
    <text evidence="7">The sequence shown here is derived from an EMBL/GenBank/DDBJ whole genome shotgun (WGS) entry which is preliminary data.</text>
</comment>
<dbReference type="GO" id="GO:0009279">
    <property type="term" value="C:cell outer membrane"/>
    <property type="evidence" value="ECO:0007669"/>
    <property type="project" value="UniProtKB-SubCell"/>
</dbReference>
<reference evidence="7 8" key="1">
    <citation type="submission" date="2018-01" db="EMBL/GenBank/DDBJ databases">
        <authorList>
            <person name="Gaut B.S."/>
            <person name="Morton B.R."/>
            <person name="Clegg M.T."/>
            <person name="Duvall M.R."/>
        </authorList>
    </citation>
    <scope>NUCLEOTIDE SEQUENCE [LARGE SCALE GENOMIC DNA]</scope>
    <source>
        <strain evidence="7 8">HR-AY</strain>
    </source>
</reference>
<evidence type="ECO:0000256" key="5">
    <source>
        <dbReference type="SAM" id="SignalP"/>
    </source>
</evidence>